<gene>
    <name evidence="1" type="ORF">FM21_35180</name>
</gene>
<dbReference type="HOGENOM" id="CLU_1824269_0_0_11"/>
<keyword evidence="2" id="KW-1185">Reference proteome</keyword>
<protein>
    <submittedName>
        <fullName evidence="1">Uncharacterized protein</fullName>
    </submittedName>
</protein>
<sequence length="141" mass="15552">MPVTRSSNASATIPAVNVVGIEEQTQELPGKFCPRCERNALFGIECSHCGHVIITALVSAPQHPPAWFEGCCPVCFTADPEVWEVHDRLLCTTCAEGRSRWGDRVKAAPGWRRRARRVLAWVDEPGSLSFATQYADETVGR</sequence>
<proteinExistence type="predicted"/>
<evidence type="ECO:0000313" key="1">
    <source>
        <dbReference type="EMBL" id="KFG71499.1"/>
    </source>
</evidence>
<comment type="caution">
    <text evidence="1">The sequence shown here is derived from an EMBL/GenBank/DDBJ whole genome shotgun (WGS) entry which is preliminary data.</text>
</comment>
<organism evidence="1 2">
    <name type="scientific">Streptomyces mutabilis</name>
    <dbReference type="NCBI Taxonomy" id="67332"/>
    <lineage>
        <taxon>Bacteria</taxon>
        <taxon>Bacillati</taxon>
        <taxon>Actinomycetota</taxon>
        <taxon>Actinomycetes</taxon>
        <taxon>Kitasatosporales</taxon>
        <taxon>Streptomycetaceae</taxon>
        <taxon>Streptomyces</taxon>
    </lineage>
</organism>
<dbReference type="EMBL" id="JNFQ01000007">
    <property type="protein sequence ID" value="KFG71499.1"/>
    <property type="molecule type" value="Genomic_DNA"/>
</dbReference>
<accession>A0A086MRI1</accession>
<dbReference type="RefSeq" id="WP_043386055.1">
    <property type="nucleotide sequence ID" value="NZ_KN039950.1"/>
</dbReference>
<dbReference type="AlphaFoldDB" id="A0A086MRI1"/>
<name>A0A086MRI1_9ACTN</name>
<evidence type="ECO:0000313" key="2">
    <source>
        <dbReference type="Proteomes" id="UP000029095"/>
    </source>
</evidence>
<reference evidence="1 2" key="1">
    <citation type="submission" date="2014-05" db="EMBL/GenBank/DDBJ databases">
        <title>Complete genome sequence of the Streptomyces mutabilis TRM45540.</title>
        <authorList>
            <person name="Luo X."/>
            <person name="Zhang L."/>
        </authorList>
    </citation>
    <scope>NUCLEOTIDE SEQUENCE [LARGE SCALE GENOMIC DNA]</scope>
    <source>
        <strain evidence="1 2">TRM45540</strain>
    </source>
</reference>
<dbReference type="Proteomes" id="UP000029095">
    <property type="component" value="Unassembled WGS sequence"/>
</dbReference>
<dbReference type="STRING" id="1915400.FM21_35180"/>